<keyword evidence="2" id="KW-0238">DNA-binding</keyword>
<name>A0AA94HGW9_9STAP</name>
<keyword evidence="1" id="KW-0229">DNA integration</keyword>
<gene>
    <name evidence="7" type="ORF">SAMN05216235_1378</name>
</gene>
<dbReference type="Pfam" id="PF00239">
    <property type="entry name" value="Resolvase"/>
    <property type="match status" value="1"/>
</dbReference>
<evidence type="ECO:0000256" key="3">
    <source>
        <dbReference type="ARBA" id="ARBA00023172"/>
    </source>
</evidence>
<dbReference type="InterPro" id="IPR036162">
    <property type="entry name" value="Resolvase-like_N_sf"/>
</dbReference>
<proteinExistence type="predicted"/>
<dbReference type="Proteomes" id="UP000183090">
    <property type="component" value="Unassembled WGS sequence"/>
</dbReference>
<evidence type="ECO:0000256" key="4">
    <source>
        <dbReference type="PIRSR" id="PIRSR606118-50"/>
    </source>
</evidence>
<evidence type="ECO:0000313" key="8">
    <source>
        <dbReference type="Proteomes" id="UP000183090"/>
    </source>
</evidence>
<evidence type="ECO:0000256" key="1">
    <source>
        <dbReference type="ARBA" id="ARBA00022908"/>
    </source>
</evidence>
<sequence length="40" mass="4667">MSKIGYVRVSTRDQNLNSQIDVLNEYGCDRIFFEKVSGRK</sequence>
<accession>A0AA94HGW9</accession>
<dbReference type="RefSeq" id="WP_074924551.1">
    <property type="nucleotide sequence ID" value="NZ_CP011366.1"/>
</dbReference>
<evidence type="ECO:0000256" key="5">
    <source>
        <dbReference type="PROSITE-ProRule" id="PRU10137"/>
    </source>
</evidence>
<dbReference type="InterPro" id="IPR006118">
    <property type="entry name" value="Recombinase_CS"/>
</dbReference>
<organism evidence="7 8">
    <name type="scientific">Salinicoccus halodurans</name>
    <dbReference type="NCBI Taxonomy" id="407035"/>
    <lineage>
        <taxon>Bacteria</taxon>
        <taxon>Bacillati</taxon>
        <taxon>Bacillota</taxon>
        <taxon>Bacilli</taxon>
        <taxon>Bacillales</taxon>
        <taxon>Staphylococcaceae</taxon>
        <taxon>Salinicoccus</taxon>
    </lineage>
</organism>
<dbReference type="GO" id="GO:0003677">
    <property type="term" value="F:DNA binding"/>
    <property type="evidence" value="ECO:0007669"/>
    <property type="project" value="UniProtKB-KW"/>
</dbReference>
<feature type="active site" description="O-(5'-phospho-DNA)-serine intermediate" evidence="4 5">
    <location>
        <position position="10"/>
    </location>
</feature>
<dbReference type="EMBL" id="FOTB01000003">
    <property type="protein sequence ID" value="SFK73601.1"/>
    <property type="molecule type" value="Genomic_DNA"/>
</dbReference>
<dbReference type="GO" id="GO:0015074">
    <property type="term" value="P:DNA integration"/>
    <property type="evidence" value="ECO:0007669"/>
    <property type="project" value="UniProtKB-KW"/>
</dbReference>
<dbReference type="Gene3D" id="3.40.50.1390">
    <property type="entry name" value="Resolvase, N-terminal catalytic domain"/>
    <property type="match status" value="1"/>
</dbReference>
<comment type="caution">
    <text evidence="7">The sequence shown here is derived from an EMBL/GenBank/DDBJ whole genome shotgun (WGS) entry which is preliminary data.</text>
</comment>
<keyword evidence="3" id="KW-0233">DNA recombination</keyword>
<protein>
    <submittedName>
        <fullName evidence="7">Resolvase, N terminal domain</fullName>
    </submittedName>
</protein>
<evidence type="ECO:0000313" key="7">
    <source>
        <dbReference type="EMBL" id="SFK73601.1"/>
    </source>
</evidence>
<dbReference type="PROSITE" id="PS51736">
    <property type="entry name" value="RECOMBINASES_3"/>
    <property type="match status" value="1"/>
</dbReference>
<evidence type="ECO:0000256" key="2">
    <source>
        <dbReference type="ARBA" id="ARBA00023125"/>
    </source>
</evidence>
<dbReference type="SUPFAM" id="SSF53041">
    <property type="entry name" value="Resolvase-like"/>
    <property type="match status" value="1"/>
</dbReference>
<dbReference type="InterPro" id="IPR006119">
    <property type="entry name" value="Resolv_N"/>
</dbReference>
<feature type="domain" description="Resolvase/invertase-type recombinase catalytic" evidence="6">
    <location>
        <begin position="2"/>
        <end position="40"/>
    </location>
</feature>
<dbReference type="PROSITE" id="PS00397">
    <property type="entry name" value="RECOMBINASES_1"/>
    <property type="match status" value="1"/>
</dbReference>
<evidence type="ECO:0000259" key="6">
    <source>
        <dbReference type="PROSITE" id="PS51736"/>
    </source>
</evidence>
<reference evidence="7 8" key="1">
    <citation type="submission" date="2016-10" db="EMBL/GenBank/DDBJ databases">
        <authorList>
            <person name="Varghese N."/>
            <person name="Submissions S."/>
        </authorList>
    </citation>
    <scope>NUCLEOTIDE SEQUENCE [LARGE SCALE GENOMIC DNA]</scope>
    <source>
        <strain evidence="7 8">CGMCC 1.6501</strain>
    </source>
</reference>
<dbReference type="GO" id="GO:0000150">
    <property type="term" value="F:DNA strand exchange activity"/>
    <property type="evidence" value="ECO:0007669"/>
    <property type="project" value="InterPro"/>
</dbReference>
<dbReference type="AlphaFoldDB" id="A0AA94HGW9"/>